<evidence type="ECO:0000313" key="1">
    <source>
        <dbReference type="EMBL" id="VDI21599.1"/>
    </source>
</evidence>
<name>A0A8B6DMQ9_MYTGA</name>
<organism evidence="1 2">
    <name type="scientific">Mytilus galloprovincialis</name>
    <name type="common">Mediterranean mussel</name>
    <dbReference type="NCBI Taxonomy" id="29158"/>
    <lineage>
        <taxon>Eukaryota</taxon>
        <taxon>Metazoa</taxon>
        <taxon>Spiralia</taxon>
        <taxon>Lophotrochozoa</taxon>
        <taxon>Mollusca</taxon>
        <taxon>Bivalvia</taxon>
        <taxon>Autobranchia</taxon>
        <taxon>Pteriomorphia</taxon>
        <taxon>Mytilida</taxon>
        <taxon>Mytiloidea</taxon>
        <taxon>Mytilidae</taxon>
        <taxon>Mytilinae</taxon>
        <taxon>Mytilus</taxon>
    </lineage>
</organism>
<reference evidence="1" key="1">
    <citation type="submission" date="2018-11" db="EMBL/GenBank/DDBJ databases">
        <authorList>
            <person name="Alioto T."/>
            <person name="Alioto T."/>
        </authorList>
    </citation>
    <scope>NUCLEOTIDE SEQUENCE</scope>
</reference>
<sequence>MYPDILAVQIMLSDGNISDAQGSVLEENNNSGTRGVVYGYDDHKIRIWGSKYAVFGASDGWGLFKDDTEGTARILAWKTNKQGRIFYKKITVSKSSKEESVLRFPRYFDLSNYLIKVQIKVPDGDNKNMIFQSVGSSIASGIKLFSGIVYVYTTTEILFWKPISYNGHMFFIGDVFGSEHYRQICDTVELHIEVYYLKSKGKSVDPCEDDSERHLHDMHRRFKNYKTMFQKRQEEMVCDKYLIPQHGAWFMSYNDMPTEPPTFLDCGTTHPIWLNGTIPTISEGVVHRTACKVGFMSYCDEEIPVKIKRCEKYTAYFLLPTKHCPEAYCFGIKKDPPLPQPVVKPSIYNENESRVDRLQFECYLIISSLNFAYYEVTWKWGTSSLTLKNESSQFSSLRLTDEHFKTLGVHITCTVKALHFEHDVLGLSATSDKFYAGLKFPEQIITIQKGEVVVIPYQLTVPLSCQMDTCGINVNVILKGTTKLNTCDGQLYAILRENNTIDVMPNNWNSTHNIEMKHIGRKGYGVKPSTFTVEIQVDLSNSNFIHHEHIPELHVQMELTPCNSNVAYCICGLVVRAGGDIFVIYLCGGKTIIKYGTCYDKILKVKRAKRNTKQYKITFPTGTEISANIFLHGGYGGTMNVEVRGSGDDKGQTQGLCGRMTGDTTNNMLIRGTNTTDNSGGSWSKYPTFSDSWRKV</sequence>
<dbReference type="EMBL" id="UYJE01003696">
    <property type="protein sequence ID" value="VDI21599.1"/>
    <property type="molecule type" value="Genomic_DNA"/>
</dbReference>
<gene>
    <name evidence="1" type="ORF">MGAL_10B036094</name>
</gene>
<comment type="caution">
    <text evidence="1">The sequence shown here is derived from an EMBL/GenBank/DDBJ whole genome shotgun (WGS) entry which is preliminary data.</text>
</comment>
<dbReference type="AlphaFoldDB" id="A0A8B6DMQ9"/>
<dbReference type="OrthoDB" id="10001041at2759"/>
<proteinExistence type="predicted"/>
<evidence type="ECO:0008006" key="3">
    <source>
        <dbReference type="Google" id="ProtNLM"/>
    </source>
</evidence>
<evidence type="ECO:0000313" key="2">
    <source>
        <dbReference type="Proteomes" id="UP000596742"/>
    </source>
</evidence>
<protein>
    <recommendedName>
        <fullName evidence="3">VWFD domain-containing protein</fullName>
    </recommendedName>
</protein>
<keyword evidence="2" id="KW-1185">Reference proteome</keyword>
<accession>A0A8B6DMQ9</accession>
<dbReference type="Proteomes" id="UP000596742">
    <property type="component" value="Unassembled WGS sequence"/>
</dbReference>